<feature type="transmembrane region" description="Helical" evidence="8">
    <location>
        <begin position="95"/>
        <end position="121"/>
    </location>
</feature>
<organism evidence="10 11">
    <name type="scientific">Bacillus salipaludis</name>
    <dbReference type="NCBI Taxonomy" id="2547811"/>
    <lineage>
        <taxon>Bacteria</taxon>
        <taxon>Bacillati</taxon>
        <taxon>Bacillota</taxon>
        <taxon>Bacilli</taxon>
        <taxon>Bacillales</taxon>
        <taxon>Bacillaceae</taxon>
        <taxon>Bacillus</taxon>
    </lineage>
</organism>
<proteinExistence type="inferred from homology"/>
<evidence type="ECO:0000313" key="10">
    <source>
        <dbReference type="EMBL" id="TDK60831.1"/>
    </source>
</evidence>
<accession>A0A4R5VSI0</accession>
<dbReference type="Gene3D" id="1.20.1250.20">
    <property type="entry name" value="MFS general substrate transporter like domains"/>
    <property type="match status" value="1"/>
</dbReference>
<evidence type="ECO:0000313" key="11">
    <source>
        <dbReference type="Proteomes" id="UP000295132"/>
    </source>
</evidence>
<feature type="transmembrane region" description="Helical" evidence="8">
    <location>
        <begin position="318"/>
        <end position="335"/>
    </location>
</feature>
<dbReference type="PRINTS" id="PR01036">
    <property type="entry name" value="TCRTETB"/>
</dbReference>
<feature type="transmembrane region" description="Helical" evidence="8">
    <location>
        <begin position="67"/>
        <end position="88"/>
    </location>
</feature>
<feature type="domain" description="Major facilitator superfamily (MFS) profile" evidence="9">
    <location>
        <begin position="29"/>
        <end position="502"/>
    </location>
</feature>
<evidence type="ECO:0000256" key="6">
    <source>
        <dbReference type="ARBA" id="ARBA00022989"/>
    </source>
</evidence>
<keyword evidence="3" id="KW-0813">Transport</keyword>
<dbReference type="PROSITE" id="PS50850">
    <property type="entry name" value="MFS"/>
    <property type="match status" value="1"/>
</dbReference>
<evidence type="ECO:0000256" key="5">
    <source>
        <dbReference type="ARBA" id="ARBA00022692"/>
    </source>
</evidence>
<dbReference type="PANTHER" id="PTHR42718:SF9">
    <property type="entry name" value="MAJOR FACILITATOR SUPERFAMILY MULTIDRUG TRANSPORTER MFSC"/>
    <property type="match status" value="1"/>
</dbReference>
<sequence>MQENIYKSTKGDTILDHTLNKAASPPYGVIAVLMVGAFIAFLNNTLLNIALPSIMKDLDVEASTVQWLTTGFMLVNGILIPTTAYLIQKYTVRRLFLVAMGLFTVGTILAGFAHFFIMLLAGRMIQASGSAILMPLLMNVMLVSFPVEKRGTAMGVFGLILMFAPAIGPTLSGWIIEHYDWRMLFHFVTPIAIIVLLIGFFMLKDKKEKMDMRLDFIALLLSSMGFGGILYGFSSAGKKGWDSPEVYGTIIVGVISLTVFIIRQLKQERPMLNFKVYQYPMFSLSSAISMVLYMALFSGMLLLPIYVQTLRGITPMDAGLLLLPGALLMSIMSPITGKLFDKIGGRILAIIGLSIVTVTTYGFSQLTLHTTYTHLILLYSIRSLGISMVMMPVSTNGLNQLPKSLYPHGTAMNNTLNQVAGAIGTALLVTIMTNRTASQAKEIGAEAMKHLTSKPTPAALAEMKQQVMMKAMLNGINYSFLVATFIAALALFLAFFIKRAKQAEEPIEGNSRSKKVRTKLAEN</sequence>
<evidence type="ECO:0000259" key="9">
    <source>
        <dbReference type="PROSITE" id="PS50850"/>
    </source>
</evidence>
<dbReference type="SUPFAM" id="SSF103473">
    <property type="entry name" value="MFS general substrate transporter"/>
    <property type="match status" value="1"/>
</dbReference>
<evidence type="ECO:0000256" key="1">
    <source>
        <dbReference type="ARBA" id="ARBA00004651"/>
    </source>
</evidence>
<keyword evidence="4" id="KW-1003">Cell membrane</keyword>
<dbReference type="EMBL" id="SMYO01000006">
    <property type="protein sequence ID" value="TDK60831.1"/>
    <property type="molecule type" value="Genomic_DNA"/>
</dbReference>
<dbReference type="InterPro" id="IPR036259">
    <property type="entry name" value="MFS_trans_sf"/>
</dbReference>
<reference evidence="10 11" key="1">
    <citation type="submission" date="2019-03" db="EMBL/GenBank/DDBJ databases">
        <title>Bacillus niacini sp. nov. a Nicotinate-Metabolizing Mesophile Isolated from Soil.</title>
        <authorList>
            <person name="Zhang G."/>
        </authorList>
    </citation>
    <scope>NUCLEOTIDE SEQUENCE [LARGE SCALE GENOMIC DNA]</scope>
    <source>
        <strain evidence="10 11">WN066</strain>
    </source>
</reference>
<dbReference type="InterPro" id="IPR011701">
    <property type="entry name" value="MFS"/>
</dbReference>
<keyword evidence="7 8" id="KW-0472">Membrane</keyword>
<name>A0A4R5VSI0_9BACI</name>
<dbReference type="GO" id="GO:0022857">
    <property type="term" value="F:transmembrane transporter activity"/>
    <property type="evidence" value="ECO:0007669"/>
    <property type="project" value="InterPro"/>
</dbReference>
<feature type="transmembrane region" description="Helical" evidence="8">
    <location>
        <begin position="478"/>
        <end position="497"/>
    </location>
</feature>
<feature type="transmembrane region" description="Helical" evidence="8">
    <location>
        <begin position="182"/>
        <end position="202"/>
    </location>
</feature>
<feature type="transmembrane region" description="Helical" evidence="8">
    <location>
        <begin position="415"/>
        <end position="433"/>
    </location>
</feature>
<dbReference type="Pfam" id="PF07690">
    <property type="entry name" value="MFS_1"/>
    <property type="match status" value="1"/>
</dbReference>
<dbReference type="Proteomes" id="UP000295132">
    <property type="component" value="Unassembled WGS sequence"/>
</dbReference>
<feature type="transmembrane region" description="Helical" evidence="8">
    <location>
        <begin position="347"/>
        <end position="364"/>
    </location>
</feature>
<feature type="transmembrane region" description="Helical" evidence="8">
    <location>
        <begin position="214"/>
        <end position="234"/>
    </location>
</feature>
<dbReference type="AlphaFoldDB" id="A0A4R5VSI0"/>
<protein>
    <submittedName>
        <fullName evidence="10">DHA2 family efflux MFS transporter permease subunit</fullName>
    </submittedName>
</protein>
<evidence type="ECO:0000256" key="3">
    <source>
        <dbReference type="ARBA" id="ARBA00022448"/>
    </source>
</evidence>
<keyword evidence="5 8" id="KW-0812">Transmembrane</keyword>
<feature type="transmembrane region" description="Helical" evidence="8">
    <location>
        <begin position="154"/>
        <end position="176"/>
    </location>
</feature>
<dbReference type="InterPro" id="IPR020846">
    <property type="entry name" value="MFS_dom"/>
</dbReference>
<gene>
    <name evidence="10" type="ORF">E2K98_13980</name>
</gene>
<dbReference type="PANTHER" id="PTHR42718">
    <property type="entry name" value="MAJOR FACILITATOR SUPERFAMILY MULTIDRUG TRANSPORTER MFSC"/>
    <property type="match status" value="1"/>
</dbReference>
<comment type="caution">
    <text evidence="10">The sequence shown here is derived from an EMBL/GenBank/DDBJ whole genome shotgun (WGS) entry which is preliminary data.</text>
</comment>
<comment type="subcellular location">
    <subcellularLocation>
        <location evidence="1">Cell membrane</location>
        <topology evidence="1">Multi-pass membrane protein</topology>
    </subcellularLocation>
</comment>
<dbReference type="InterPro" id="IPR004638">
    <property type="entry name" value="EmrB-like"/>
</dbReference>
<feature type="transmembrane region" description="Helical" evidence="8">
    <location>
        <begin position="282"/>
        <end position="306"/>
    </location>
</feature>
<dbReference type="Gene3D" id="1.20.1720.10">
    <property type="entry name" value="Multidrug resistance protein D"/>
    <property type="match status" value="1"/>
</dbReference>
<dbReference type="CDD" id="cd17503">
    <property type="entry name" value="MFS_LmrB_MDR_like"/>
    <property type="match status" value="1"/>
</dbReference>
<dbReference type="NCBIfam" id="TIGR00711">
    <property type="entry name" value="efflux_EmrB"/>
    <property type="match status" value="1"/>
</dbReference>
<evidence type="ECO:0000256" key="8">
    <source>
        <dbReference type="SAM" id="Phobius"/>
    </source>
</evidence>
<feature type="transmembrane region" description="Helical" evidence="8">
    <location>
        <begin position="246"/>
        <end position="262"/>
    </location>
</feature>
<feature type="transmembrane region" description="Helical" evidence="8">
    <location>
        <begin position="27"/>
        <end position="47"/>
    </location>
</feature>
<evidence type="ECO:0000256" key="7">
    <source>
        <dbReference type="ARBA" id="ARBA00023136"/>
    </source>
</evidence>
<dbReference type="GO" id="GO:0005886">
    <property type="term" value="C:plasma membrane"/>
    <property type="evidence" value="ECO:0007669"/>
    <property type="project" value="UniProtKB-SubCell"/>
</dbReference>
<evidence type="ECO:0000256" key="4">
    <source>
        <dbReference type="ARBA" id="ARBA00022475"/>
    </source>
</evidence>
<comment type="similarity">
    <text evidence="2">Belongs to the major facilitator superfamily. EmrB family.</text>
</comment>
<evidence type="ECO:0000256" key="2">
    <source>
        <dbReference type="ARBA" id="ARBA00008537"/>
    </source>
</evidence>
<keyword evidence="6 8" id="KW-1133">Transmembrane helix</keyword>
<feature type="transmembrane region" description="Helical" evidence="8">
    <location>
        <begin position="127"/>
        <end position="147"/>
    </location>
</feature>